<evidence type="ECO:0008006" key="7">
    <source>
        <dbReference type="Google" id="ProtNLM"/>
    </source>
</evidence>
<dbReference type="PROSITE" id="PS50804">
    <property type="entry name" value="SCAN_BOX"/>
    <property type="match status" value="1"/>
</dbReference>
<feature type="domain" description="CCHC-type" evidence="3">
    <location>
        <begin position="266"/>
        <end position="281"/>
    </location>
</feature>
<feature type="region of interest" description="Disordered" evidence="2">
    <location>
        <begin position="223"/>
        <end position="247"/>
    </location>
</feature>
<dbReference type="InterPro" id="IPR038269">
    <property type="entry name" value="SCAN_sf"/>
</dbReference>
<dbReference type="GO" id="GO:0003676">
    <property type="term" value="F:nucleic acid binding"/>
    <property type="evidence" value="ECO:0007669"/>
    <property type="project" value="InterPro"/>
</dbReference>
<reference evidence="5" key="1">
    <citation type="submission" date="2025-08" db="UniProtKB">
        <authorList>
            <consortium name="Ensembl"/>
        </authorList>
    </citation>
    <scope>IDENTIFICATION</scope>
</reference>
<dbReference type="Proteomes" id="UP000694569">
    <property type="component" value="Unplaced"/>
</dbReference>
<accession>A0A8C5N2U2</accession>
<reference evidence="5" key="2">
    <citation type="submission" date="2025-09" db="UniProtKB">
        <authorList>
            <consortium name="Ensembl"/>
        </authorList>
    </citation>
    <scope>IDENTIFICATION</scope>
</reference>
<dbReference type="PANTHER" id="PTHR46888">
    <property type="entry name" value="ZINC KNUCKLE DOMAINCONTAINING PROTEIN-RELATED"/>
    <property type="match status" value="1"/>
</dbReference>
<protein>
    <recommendedName>
        <fullName evidence="7">CCHC-type domain-containing protein</fullName>
    </recommendedName>
</protein>
<dbReference type="Ensembl" id="ENSLLET00000021573.1">
    <property type="protein sequence ID" value="ENSLLEP00000020760.1"/>
    <property type="gene ID" value="ENSLLEG00000013161.1"/>
</dbReference>
<evidence type="ECO:0000256" key="2">
    <source>
        <dbReference type="SAM" id="MobiDB-lite"/>
    </source>
</evidence>
<dbReference type="AlphaFoldDB" id="A0A8C5N2U2"/>
<dbReference type="PROSITE" id="PS50158">
    <property type="entry name" value="ZF_CCHC"/>
    <property type="match status" value="1"/>
</dbReference>
<dbReference type="InterPro" id="IPR036875">
    <property type="entry name" value="Znf_CCHC_sf"/>
</dbReference>
<dbReference type="SUPFAM" id="SSF47353">
    <property type="entry name" value="Retrovirus capsid dimerization domain-like"/>
    <property type="match status" value="1"/>
</dbReference>
<dbReference type="GeneTree" id="ENSGT00940000159113"/>
<dbReference type="InterPro" id="IPR001878">
    <property type="entry name" value="Znf_CCHC"/>
</dbReference>
<dbReference type="PANTHER" id="PTHR46888:SF12">
    <property type="match status" value="1"/>
</dbReference>
<dbReference type="InterPro" id="IPR003309">
    <property type="entry name" value="SCAN_dom"/>
</dbReference>
<keyword evidence="6" id="KW-1185">Reference proteome</keyword>
<evidence type="ECO:0000313" key="6">
    <source>
        <dbReference type="Proteomes" id="UP000694569"/>
    </source>
</evidence>
<sequence>MAARGTVAAGPVRNRPLCQHHWQGLGRYGQTPPSRNAATVRWVSDSPRQHRTPKQKIPFATFKLFPEGSEDIDGFLQDFERQCALQEVAAQDWVPLRASKLTGRAAEAYRAVADEDCMVYERVKEHLLARYALTPEAYRDRFRALKKGTHDSYVEWGHRMQQVVRSWIQGCQATHPDQIIQLLLLEQFYNYSPPEVRNWVRDRHPLTLPEDARLADEYQDARRVPPPDIRPPPPRFHPAPQPRTAPIERAPRPLTIHTPVPRTGPRCYGCNQIGHIRDRCPLTANRPAPHRPAHPPGRATAYCGQHEPEPEPTAIPDEDWGILHEADPIQAAAQDNWQHHRQKVRVNGRSANGLRDTGATLTLAQPHLITRAASTGYSVAVRVAGGHVYRIPTARVHLDWGTDAWDVEVGIMKDLPTIGLRKGSTESTQALTPLVGDAEQPWVIFFTYGGNALSLTPSGGWSMMESPPSLRWRWSSPLRLTSYYSSRRLLKICVNLRLYALCSQLDC</sequence>
<dbReference type="OrthoDB" id="6077919at2759"/>
<dbReference type="Pfam" id="PF02023">
    <property type="entry name" value="SCAN"/>
    <property type="match status" value="1"/>
</dbReference>
<evidence type="ECO:0000256" key="1">
    <source>
        <dbReference type="PROSITE-ProRule" id="PRU00047"/>
    </source>
</evidence>
<dbReference type="SUPFAM" id="SSF57756">
    <property type="entry name" value="Retrovirus zinc finger-like domains"/>
    <property type="match status" value="1"/>
</dbReference>
<evidence type="ECO:0000259" key="4">
    <source>
        <dbReference type="PROSITE" id="PS50804"/>
    </source>
</evidence>
<evidence type="ECO:0000313" key="5">
    <source>
        <dbReference type="Ensembl" id="ENSLLEP00000020760.1"/>
    </source>
</evidence>
<keyword evidence="1" id="KW-0863">Zinc-finger</keyword>
<name>A0A8C5N2U2_9ANUR</name>
<dbReference type="SUPFAM" id="SSF50630">
    <property type="entry name" value="Acid proteases"/>
    <property type="match status" value="1"/>
</dbReference>
<dbReference type="GO" id="GO:0008270">
    <property type="term" value="F:zinc ion binding"/>
    <property type="evidence" value="ECO:0007669"/>
    <property type="project" value="UniProtKB-KW"/>
</dbReference>
<proteinExistence type="predicted"/>
<feature type="compositionally biased region" description="Pro residues" evidence="2">
    <location>
        <begin position="226"/>
        <end position="243"/>
    </location>
</feature>
<keyword evidence="1" id="KW-0479">Metal-binding</keyword>
<feature type="domain" description="SCAN box" evidence="4">
    <location>
        <begin position="139"/>
        <end position="219"/>
    </location>
</feature>
<dbReference type="Gene3D" id="1.10.4020.10">
    <property type="entry name" value="DNA breaking-rejoining enzymes"/>
    <property type="match status" value="1"/>
</dbReference>
<dbReference type="InterPro" id="IPR021109">
    <property type="entry name" value="Peptidase_aspartic_dom_sf"/>
</dbReference>
<evidence type="ECO:0000259" key="3">
    <source>
        <dbReference type="PROSITE" id="PS50158"/>
    </source>
</evidence>
<keyword evidence="1" id="KW-0862">Zinc</keyword>
<organism evidence="5 6">
    <name type="scientific">Leptobrachium leishanense</name>
    <name type="common">Leishan spiny toad</name>
    <dbReference type="NCBI Taxonomy" id="445787"/>
    <lineage>
        <taxon>Eukaryota</taxon>
        <taxon>Metazoa</taxon>
        <taxon>Chordata</taxon>
        <taxon>Craniata</taxon>
        <taxon>Vertebrata</taxon>
        <taxon>Euteleostomi</taxon>
        <taxon>Amphibia</taxon>
        <taxon>Batrachia</taxon>
        <taxon>Anura</taxon>
        <taxon>Pelobatoidea</taxon>
        <taxon>Megophryidae</taxon>
        <taxon>Leptobrachium</taxon>
    </lineage>
</organism>